<keyword evidence="4" id="KW-1185">Reference proteome</keyword>
<evidence type="ECO:0000259" key="2">
    <source>
        <dbReference type="SMART" id="SM00974"/>
    </source>
</evidence>
<feature type="domain" description="Bacteriophage T5 Orf172 DNA-binding" evidence="2">
    <location>
        <begin position="365"/>
        <end position="450"/>
    </location>
</feature>
<dbReference type="SMART" id="SM00974">
    <property type="entry name" value="T5orf172"/>
    <property type="match status" value="1"/>
</dbReference>
<dbReference type="Proteomes" id="UP000664169">
    <property type="component" value="Unassembled WGS sequence"/>
</dbReference>
<dbReference type="PANTHER" id="PTHR28094:SF1">
    <property type="entry name" value="MEIOTICALLY UP-REGULATED GENE 113 PROTEIN"/>
    <property type="match status" value="1"/>
</dbReference>
<dbReference type="OrthoDB" id="3511049at2759"/>
<evidence type="ECO:0000256" key="1">
    <source>
        <dbReference type="SAM" id="MobiDB-lite"/>
    </source>
</evidence>
<dbReference type="PANTHER" id="PTHR28094">
    <property type="entry name" value="MEIOTICALLY UP-REGULATED GENE 113 PROTEIN"/>
    <property type="match status" value="1"/>
</dbReference>
<dbReference type="AlphaFoldDB" id="A0A8H3FT20"/>
<evidence type="ECO:0000313" key="4">
    <source>
        <dbReference type="Proteomes" id="UP000664169"/>
    </source>
</evidence>
<feature type="compositionally biased region" description="Low complexity" evidence="1">
    <location>
        <begin position="1"/>
        <end position="28"/>
    </location>
</feature>
<comment type="caution">
    <text evidence="3">The sequence shown here is derived from an EMBL/GenBank/DDBJ whole genome shotgun (WGS) entry which is preliminary data.</text>
</comment>
<name>A0A8H3FT20_9LECA</name>
<dbReference type="InterPro" id="IPR018306">
    <property type="entry name" value="Phage_T5_Orf172_DNA-bd"/>
</dbReference>
<gene>
    <name evidence="3" type="ORF">GOMPHAMPRED_005416</name>
</gene>
<organism evidence="3 4">
    <name type="scientific">Gomphillus americanus</name>
    <dbReference type="NCBI Taxonomy" id="1940652"/>
    <lineage>
        <taxon>Eukaryota</taxon>
        <taxon>Fungi</taxon>
        <taxon>Dikarya</taxon>
        <taxon>Ascomycota</taxon>
        <taxon>Pezizomycotina</taxon>
        <taxon>Lecanoromycetes</taxon>
        <taxon>OSLEUM clade</taxon>
        <taxon>Ostropomycetidae</taxon>
        <taxon>Ostropales</taxon>
        <taxon>Graphidaceae</taxon>
        <taxon>Gomphilloideae</taxon>
        <taxon>Gomphillus</taxon>
    </lineage>
</organism>
<protein>
    <recommendedName>
        <fullName evidence="2">Bacteriophage T5 Orf172 DNA-binding domain-containing protein</fullName>
    </recommendedName>
</protein>
<feature type="compositionally biased region" description="Basic and acidic residues" evidence="1">
    <location>
        <begin position="31"/>
        <end position="53"/>
    </location>
</feature>
<evidence type="ECO:0000313" key="3">
    <source>
        <dbReference type="EMBL" id="CAF9929475.1"/>
    </source>
</evidence>
<proteinExistence type="predicted"/>
<dbReference type="EMBL" id="CAJPDQ010000032">
    <property type="protein sequence ID" value="CAF9929475.1"/>
    <property type="molecule type" value="Genomic_DNA"/>
</dbReference>
<reference evidence="3" key="1">
    <citation type="submission" date="2021-03" db="EMBL/GenBank/DDBJ databases">
        <authorList>
            <person name="Tagirdzhanova G."/>
        </authorList>
    </citation>
    <scope>NUCLEOTIDE SEQUENCE</scope>
</reference>
<dbReference type="Pfam" id="PF10544">
    <property type="entry name" value="T5orf172"/>
    <property type="match status" value="1"/>
</dbReference>
<feature type="region of interest" description="Disordered" evidence="1">
    <location>
        <begin position="1"/>
        <end position="55"/>
    </location>
</feature>
<sequence>MAITSPSTPPRSSSVAVVTPSTPPSTASKAIPKEKPKEVSGSKPKEVSKETISKEAATANKVPTIGTNEISTAYITPPASPSPPARTLPRLQSVTSEVQLQSITIQEPKYLSVKTIADKLKIEKWLCGAQGGRGSCRWEINNTEKEPHKRDKIESLIKDLSLADTSSTAFDPALEELAKSYSCHLHHSGTTLEHKLTEWRDKLIPPTRIQGRVRAALWKPSVKCLVCDERIGGQRVQNCQMTSNLVLEHSGNIEYCTYLLRVWDANSRCDLHSGRKDEARIIRLVAMIQAIATTTFSSSIDENPDMSKPIQSFWLSAQLTNSFKSSKWDDPNGETDPLKILKSTVKAPLIGENLKKGFVYIYKVDGNPGRFKIGYTANLEARRKKWEFHCNRKCSMLYHKEVPNAKRVEALCHSDLHENRVQVYCDGCITNHNEWFEVSLDEAKATLDKWATWMIKSNPYDTRGLKSGNEFLKDATVLDDMEAFKKDPMAKCQ</sequence>
<accession>A0A8H3FT20</accession>
<dbReference type="InterPro" id="IPR053006">
    <property type="entry name" value="Meiosis_regulatory"/>
</dbReference>